<keyword evidence="3" id="KW-1185">Reference proteome</keyword>
<comment type="caution">
    <text evidence="2">The sequence shown here is derived from an EMBL/GenBank/DDBJ whole genome shotgun (WGS) entry which is preliminary data.</text>
</comment>
<evidence type="ECO:0000313" key="3">
    <source>
        <dbReference type="Proteomes" id="UP000306552"/>
    </source>
</evidence>
<reference evidence="2 3" key="1">
    <citation type="submission" date="2019-04" db="EMBL/GenBank/DDBJ databases">
        <title>Psychroflexus halotolerans sp. nov., isolated from a marine solar saltern.</title>
        <authorList>
            <person name="Feng X."/>
        </authorList>
    </citation>
    <scope>NUCLEOTIDE SEQUENCE [LARGE SCALE GENOMIC DNA]</scope>
    <source>
        <strain evidence="2 3">WDS2C27</strain>
    </source>
</reference>
<dbReference type="Proteomes" id="UP000306552">
    <property type="component" value="Unassembled WGS sequence"/>
</dbReference>
<organism evidence="2 3">
    <name type="scientific">Mesohalobacter halotolerans</name>
    <dbReference type="NCBI Taxonomy" id="1883405"/>
    <lineage>
        <taxon>Bacteria</taxon>
        <taxon>Pseudomonadati</taxon>
        <taxon>Bacteroidota</taxon>
        <taxon>Flavobacteriia</taxon>
        <taxon>Flavobacteriales</taxon>
        <taxon>Flavobacteriaceae</taxon>
        <taxon>Mesohalobacter</taxon>
    </lineage>
</organism>
<evidence type="ECO:0000256" key="1">
    <source>
        <dbReference type="SAM" id="SignalP"/>
    </source>
</evidence>
<accession>A0A4U5TPC8</accession>
<dbReference type="NCBIfam" id="NF033709">
    <property type="entry name" value="PorV_fam"/>
    <property type="match status" value="1"/>
</dbReference>
<dbReference type="OrthoDB" id="9809953at2"/>
<proteinExistence type="predicted"/>
<keyword evidence="1" id="KW-0732">Signal</keyword>
<evidence type="ECO:0000313" key="2">
    <source>
        <dbReference type="EMBL" id="TKS55957.1"/>
    </source>
</evidence>
<dbReference type="NCBIfam" id="NF033711">
    <property type="entry name" value="T9SS_PorQ"/>
    <property type="match status" value="1"/>
</dbReference>
<dbReference type="EMBL" id="SWMU01000003">
    <property type="protein sequence ID" value="TKS55957.1"/>
    <property type="molecule type" value="Genomic_DNA"/>
</dbReference>
<dbReference type="RefSeq" id="WP_138932072.1">
    <property type="nucleotide sequence ID" value="NZ_SWMU01000003.1"/>
</dbReference>
<name>A0A4U5TPC8_9FLAO</name>
<feature type="signal peptide" evidence="1">
    <location>
        <begin position="1"/>
        <end position="21"/>
    </location>
</feature>
<gene>
    <name evidence="2" type="primary">porQ</name>
    <name evidence="2" type="ORF">FCN74_07955</name>
</gene>
<protein>
    <submittedName>
        <fullName evidence="2">Type IX secretion system protein PorQ</fullName>
    </submittedName>
</protein>
<sequence>MHLKARWFCSLIFLIPILASAQIGGQNTYQFLNLPVSPRHAALGGKNVTLNNYDPSSALNNPALINYKMDNQLAVNYMNFVGDINYGTASYAYLFDRRTRVLQAGITYINYGSFDGFDENANSTGTFTGNEAALSIGYQQKLGRSDFHLGANVKFITSKLENFTSFGIASDIGLSYKYDRWNLIVSGVVRNLGYQIKPFNEIREDLPLEVVLGVSQKFRKLPFRWHITIENVQEWDIAFGNSARDEVDLNGNVTEDDPGFFANITRRTILGIEFFPDSGFNIQLGYNLRRAEELRIEDQRSFAGLSGGLSIKFNKVRINYSYTRFNRAANTSFFGVSIDLSR</sequence>
<dbReference type="AlphaFoldDB" id="A0A4U5TPC8"/>
<feature type="chain" id="PRO_5020667288" evidence="1">
    <location>
        <begin position="22"/>
        <end position="342"/>
    </location>
</feature>